<gene>
    <name evidence="18" type="ORF">D0863_01847</name>
</gene>
<evidence type="ECO:0000313" key="19">
    <source>
        <dbReference type="Proteomes" id="UP000269276"/>
    </source>
</evidence>
<organism evidence="18 19">
    <name type="scientific">Hortaea werneckii</name>
    <name type="common">Black yeast</name>
    <name type="synonym">Cladosporium werneckii</name>
    <dbReference type="NCBI Taxonomy" id="91943"/>
    <lineage>
        <taxon>Eukaryota</taxon>
        <taxon>Fungi</taxon>
        <taxon>Dikarya</taxon>
        <taxon>Ascomycota</taxon>
        <taxon>Pezizomycotina</taxon>
        <taxon>Dothideomycetes</taxon>
        <taxon>Dothideomycetidae</taxon>
        <taxon>Mycosphaerellales</taxon>
        <taxon>Teratosphaeriaceae</taxon>
        <taxon>Hortaea</taxon>
    </lineage>
</organism>
<evidence type="ECO:0000256" key="6">
    <source>
        <dbReference type="ARBA" id="ARBA00022660"/>
    </source>
</evidence>
<dbReference type="VEuPathDB" id="FungiDB:BTJ68_01568"/>
<evidence type="ECO:0000256" key="12">
    <source>
        <dbReference type="ARBA" id="ARBA00023128"/>
    </source>
</evidence>
<sequence length="187" mass="21271">MTMSAGQEFVSLPEPATPAPDAKLRQPNLSGMLGRRQHSPPSRRQARQRHPRYLYTYSDRTADMSLARTARLISSPRARLQLIPNLTAARAPQHRTLSTTSALRAGDHAHEDHYEPPNGWLFGVKPGEKYENEGWENIWYYGFFGSLVFGLVGYCYKPDTSIQTWALEEARRRLEAEGILEDSEKAR</sequence>
<evidence type="ECO:0000256" key="10">
    <source>
        <dbReference type="ARBA" id="ARBA00022982"/>
    </source>
</evidence>
<dbReference type="InterPro" id="IPR019329">
    <property type="entry name" value="NADH_UbQ_OxRdtase_ESSS_su"/>
</dbReference>
<dbReference type="PANTHER" id="PTHR40637">
    <property type="entry name" value="ESSS SUBUNIT OF NADH:UBIQUINONE OXIDOREDUCTASE (COMPLEX I) PROTEIN"/>
    <property type="match status" value="1"/>
</dbReference>
<evidence type="ECO:0000256" key="14">
    <source>
        <dbReference type="ARBA" id="ARBA00030753"/>
    </source>
</evidence>
<dbReference type="PANTHER" id="PTHR40637:SF1">
    <property type="entry name" value="ESSS SUBUNIT OF NADH:UBIQUINONE OXIDOREDUCTASE (COMPLEX I) PROTEIN"/>
    <property type="match status" value="1"/>
</dbReference>
<evidence type="ECO:0000256" key="13">
    <source>
        <dbReference type="ARBA" id="ARBA00023136"/>
    </source>
</evidence>
<comment type="function">
    <text evidence="1">Accessory subunit of the mitochondrial membrane respiratory chain NADH dehydrogenase (Complex I), that is believed not to be involved in catalysis. Complex I functions in the transfer of electrons from NADH to the respiratory chain. The immediate electron acceptor for the enzyme is believed to be ubiquinone.</text>
</comment>
<evidence type="ECO:0000256" key="1">
    <source>
        <dbReference type="ARBA" id="ARBA00003195"/>
    </source>
</evidence>
<evidence type="ECO:0000256" key="9">
    <source>
        <dbReference type="ARBA" id="ARBA00022946"/>
    </source>
</evidence>
<keyword evidence="7" id="KW-0812">Transmembrane</keyword>
<keyword evidence="12" id="KW-0496">Mitochondrion</keyword>
<evidence type="ECO:0000256" key="11">
    <source>
        <dbReference type="ARBA" id="ARBA00022989"/>
    </source>
</evidence>
<keyword evidence="10" id="KW-0249">Electron transport</keyword>
<feature type="region of interest" description="Disordered" evidence="17">
    <location>
        <begin position="1"/>
        <end position="50"/>
    </location>
</feature>
<evidence type="ECO:0000256" key="17">
    <source>
        <dbReference type="SAM" id="MobiDB-lite"/>
    </source>
</evidence>
<keyword evidence="5" id="KW-0813">Transport</keyword>
<dbReference type="OrthoDB" id="2147978at2759"/>
<dbReference type="EMBL" id="QWIP01000036">
    <property type="protein sequence ID" value="RMY76643.1"/>
    <property type="molecule type" value="Genomic_DNA"/>
</dbReference>
<evidence type="ECO:0000256" key="4">
    <source>
        <dbReference type="ARBA" id="ARBA00018632"/>
    </source>
</evidence>
<evidence type="ECO:0000256" key="15">
    <source>
        <dbReference type="ARBA" id="ARBA00031387"/>
    </source>
</evidence>
<keyword evidence="6" id="KW-0679">Respiratory chain</keyword>
<evidence type="ECO:0000256" key="7">
    <source>
        <dbReference type="ARBA" id="ARBA00022692"/>
    </source>
</evidence>
<keyword evidence="13" id="KW-0472">Membrane</keyword>
<evidence type="ECO:0000256" key="16">
    <source>
        <dbReference type="ARBA" id="ARBA00046528"/>
    </source>
</evidence>
<dbReference type="Proteomes" id="UP000269276">
    <property type="component" value="Unassembled WGS sequence"/>
</dbReference>
<comment type="similarity">
    <text evidence="3">Belongs to the complex I NDUFB11 subunit family.</text>
</comment>
<accession>A0A3M7EJH1</accession>
<keyword evidence="11" id="KW-1133">Transmembrane helix</keyword>
<evidence type="ECO:0000256" key="8">
    <source>
        <dbReference type="ARBA" id="ARBA00022792"/>
    </source>
</evidence>
<dbReference type="AlphaFoldDB" id="A0A3M7EJH1"/>
<name>A0A3M7EJH1_HORWE</name>
<comment type="subcellular location">
    <subcellularLocation>
        <location evidence="2">Mitochondrion inner membrane</location>
        <topology evidence="2">Single-pass membrane protein</topology>
    </subcellularLocation>
</comment>
<dbReference type="GO" id="GO:0005743">
    <property type="term" value="C:mitochondrial inner membrane"/>
    <property type="evidence" value="ECO:0007669"/>
    <property type="project" value="UniProtKB-SubCell"/>
</dbReference>
<comment type="caution">
    <text evidence="18">The sequence shown here is derived from an EMBL/GenBank/DDBJ whole genome shotgun (WGS) entry which is preliminary data.</text>
</comment>
<evidence type="ECO:0000313" key="18">
    <source>
        <dbReference type="EMBL" id="RMY76643.1"/>
    </source>
</evidence>
<keyword evidence="9" id="KW-0809">Transit peptide</keyword>
<reference evidence="18 19" key="1">
    <citation type="journal article" date="2018" name="BMC Genomics">
        <title>Genomic evidence for intraspecific hybridization in a clonal and extremely halotolerant yeast.</title>
        <authorList>
            <person name="Gostincar C."/>
            <person name="Stajich J.E."/>
            <person name="Zupancic J."/>
            <person name="Zalar P."/>
            <person name="Gunde-Cimerman N."/>
        </authorList>
    </citation>
    <scope>NUCLEOTIDE SEQUENCE [LARGE SCALE GENOMIC DNA]</scope>
    <source>
        <strain evidence="18 19">EXF-2682</strain>
    </source>
</reference>
<evidence type="ECO:0000256" key="5">
    <source>
        <dbReference type="ARBA" id="ARBA00022448"/>
    </source>
</evidence>
<evidence type="ECO:0000256" key="3">
    <source>
        <dbReference type="ARBA" id="ARBA00008915"/>
    </source>
</evidence>
<keyword evidence="8" id="KW-0999">Mitochondrion inner membrane</keyword>
<protein>
    <recommendedName>
        <fullName evidence="4">NADH dehydrogenase [ubiquinone] 1 beta subcomplex subunit 11, mitochondrial</fullName>
    </recommendedName>
    <alternativeName>
        <fullName evidence="15">Complex I-ESSS</fullName>
    </alternativeName>
    <alternativeName>
        <fullName evidence="14">NADH-ubiquinone oxidoreductase ESSS subunit</fullName>
    </alternativeName>
</protein>
<proteinExistence type="inferred from homology"/>
<dbReference type="Pfam" id="PF10183">
    <property type="entry name" value="ESSS"/>
    <property type="match status" value="1"/>
</dbReference>
<evidence type="ECO:0000256" key="2">
    <source>
        <dbReference type="ARBA" id="ARBA00004434"/>
    </source>
</evidence>
<comment type="subunit">
    <text evidence="16">Complex I is composed of 45 different subunits. Interacts with BCAP31.</text>
</comment>